<reference evidence="9 10" key="1">
    <citation type="submission" date="2021-05" db="EMBL/GenBank/DDBJ databases">
        <title>Genetic and Functional Diversity in Clade A Lucinid endosymbionts from the Bahamas.</title>
        <authorList>
            <person name="Giani N.M."/>
            <person name="Engel A.S."/>
            <person name="Campbell B.J."/>
        </authorList>
    </citation>
    <scope>NUCLEOTIDE SEQUENCE [LARGE SCALE GENOMIC DNA]</scope>
    <source>
        <strain evidence="9">LUC16012Gg_MoonRockCtena</strain>
    </source>
</reference>
<evidence type="ECO:0000256" key="5">
    <source>
        <dbReference type="ARBA" id="ARBA00023014"/>
    </source>
</evidence>
<dbReference type="Gene3D" id="2.102.10.10">
    <property type="entry name" value="Rieske [2Fe-2S] iron-sulphur domain"/>
    <property type="match status" value="1"/>
</dbReference>
<organism evidence="9 10">
    <name type="scientific">Candidatus Thiodiazotropha taylori</name>
    <dbReference type="NCBI Taxonomy" id="2792791"/>
    <lineage>
        <taxon>Bacteria</taxon>
        <taxon>Pseudomonadati</taxon>
        <taxon>Pseudomonadota</taxon>
        <taxon>Gammaproteobacteria</taxon>
        <taxon>Chromatiales</taxon>
        <taxon>Sedimenticolaceae</taxon>
        <taxon>Candidatus Thiodiazotropha</taxon>
    </lineage>
</organism>
<keyword evidence="4" id="KW-0408">Iron</keyword>
<dbReference type="InterPro" id="IPR012001">
    <property type="entry name" value="Thiamin_PyroP_enz_TPP-bd_dom"/>
</dbReference>
<dbReference type="SUPFAM" id="SSF50022">
    <property type="entry name" value="ISP domain"/>
    <property type="match status" value="1"/>
</dbReference>
<evidence type="ECO:0000256" key="4">
    <source>
        <dbReference type="ARBA" id="ARBA00023004"/>
    </source>
</evidence>
<dbReference type="Pfam" id="PF02776">
    <property type="entry name" value="TPP_enzyme_N"/>
    <property type="match status" value="1"/>
</dbReference>
<evidence type="ECO:0000259" key="8">
    <source>
        <dbReference type="PROSITE" id="PS51296"/>
    </source>
</evidence>
<gene>
    <name evidence="9" type="ORF">KME65_05370</name>
</gene>
<dbReference type="EMBL" id="JAHHGM010000004">
    <property type="protein sequence ID" value="MBT2988373.1"/>
    <property type="molecule type" value="Genomic_DNA"/>
</dbReference>
<dbReference type="InterPro" id="IPR029061">
    <property type="entry name" value="THDP-binding"/>
</dbReference>
<comment type="similarity">
    <text evidence="1 7">Belongs to the TPP enzyme family.</text>
</comment>
<dbReference type="GO" id="GO:0019752">
    <property type="term" value="P:carboxylic acid metabolic process"/>
    <property type="evidence" value="ECO:0007669"/>
    <property type="project" value="UniProtKB-ARBA"/>
</dbReference>
<dbReference type="CDD" id="cd07039">
    <property type="entry name" value="TPP_PYR_POX"/>
    <property type="match status" value="1"/>
</dbReference>
<dbReference type="AlphaFoldDB" id="A0A944MAK2"/>
<evidence type="ECO:0000313" key="10">
    <source>
        <dbReference type="Proteomes" id="UP000770889"/>
    </source>
</evidence>
<evidence type="ECO:0000256" key="3">
    <source>
        <dbReference type="ARBA" id="ARBA00022723"/>
    </source>
</evidence>
<evidence type="ECO:0000256" key="2">
    <source>
        <dbReference type="ARBA" id="ARBA00022714"/>
    </source>
</evidence>
<keyword evidence="6 7" id="KW-0786">Thiamine pyrophosphate</keyword>
<dbReference type="InterPro" id="IPR012000">
    <property type="entry name" value="Thiamin_PyroP_enz_cen_dom"/>
</dbReference>
<protein>
    <submittedName>
        <fullName evidence="9">Rieske 2Fe-2S domain-containing protein</fullName>
    </submittedName>
</protein>
<evidence type="ECO:0000256" key="7">
    <source>
        <dbReference type="RuleBase" id="RU362132"/>
    </source>
</evidence>
<dbReference type="InterPro" id="IPR047210">
    <property type="entry name" value="TPP_PYR_POXB-like"/>
</dbReference>
<dbReference type="InterPro" id="IPR036922">
    <property type="entry name" value="Rieske_2Fe-2S_sf"/>
</dbReference>
<dbReference type="PANTHER" id="PTHR42981:SF2">
    <property type="entry name" value="PYRUVATE DEHYDROGENASE [UBIQUINONE]"/>
    <property type="match status" value="1"/>
</dbReference>
<dbReference type="PANTHER" id="PTHR42981">
    <property type="entry name" value="PYRUVATE DEHYDROGENASE [UBIQUINONE]"/>
    <property type="match status" value="1"/>
</dbReference>
<dbReference type="GO" id="GO:0051537">
    <property type="term" value="F:2 iron, 2 sulfur cluster binding"/>
    <property type="evidence" value="ECO:0007669"/>
    <property type="project" value="UniProtKB-KW"/>
</dbReference>
<keyword evidence="3" id="KW-0479">Metal-binding</keyword>
<dbReference type="InterPro" id="IPR017941">
    <property type="entry name" value="Rieske_2Fe-2S"/>
</dbReference>
<evidence type="ECO:0000256" key="1">
    <source>
        <dbReference type="ARBA" id="ARBA00007812"/>
    </source>
</evidence>
<evidence type="ECO:0000256" key="6">
    <source>
        <dbReference type="ARBA" id="ARBA00023052"/>
    </source>
</evidence>
<dbReference type="InterPro" id="IPR029035">
    <property type="entry name" value="DHS-like_NAD/FAD-binding_dom"/>
</dbReference>
<proteinExistence type="inferred from homology"/>
<sequence length="654" mass="70494">MSKTNLVWHKVLNKDELPEGRVTSVTCKKKTLCMSHYVGEYGALDNKCPHQGGPLGEGSIENGLLRCPWHGWDYHPITGKAPGFDDGVKTFPVEIREDGIYVGLSQEETHISTVGDLMMETMTNWGIKQVFGMVGHSNLGVADALRIQERGGRLSYYGIRHEGAAAFACSGYGKLTGRPAACLAIAGPGATNLLTGLWDANVDRAPALALTGQVETQVLGPGAFQEIDLVGAFGKVAQWSQTVLHDSKHSELMNLACKSAILNRGVSHLIFPDEVPKREIENLPPAGSPEGRLPSRTISPPSDALKAAVDLLSNSRRPVVVVGHGARFQMDAVIDLAERLKAPVITTFKGKGQIADNHPLAGGVLGRSGTPIASWLMNESDSLLVFGASFSNHTGITQKRPTIQVDYDLMTLSKFHAIDVPVWGEIGVTAKLLSEALADYNGTEDQTADVAERWAIWREEKQRRAQDDHGKGINAAILFDKLGETADSDAIIAVDVGNNTYSFGRYFECENHSVLMSGYLGSIGFSFPAATGAWAATQEDDTRFKGRQVISVSGDGGIGQYLAEINTAVKYDMNITHVLMNNGELGKISKEQRAGNWEVWQTSLHNPNFAEYAELCGAKGIRVTDVADLEAALKDALAHPGPALVEVLTDAELV</sequence>
<dbReference type="CDD" id="cd03467">
    <property type="entry name" value="Rieske"/>
    <property type="match status" value="1"/>
</dbReference>
<dbReference type="Gene3D" id="3.40.50.970">
    <property type="match status" value="2"/>
</dbReference>
<comment type="caution">
    <text evidence="9">The sequence shown here is derived from an EMBL/GenBank/DDBJ whole genome shotgun (WGS) entry which is preliminary data.</text>
</comment>
<name>A0A944MAK2_9GAMM</name>
<dbReference type="InterPro" id="IPR011766">
    <property type="entry name" value="TPP_enzyme_TPP-bd"/>
</dbReference>
<dbReference type="GO" id="GO:0030976">
    <property type="term" value="F:thiamine pyrophosphate binding"/>
    <property type="evidence" value="ECO:0007669"/>
    <property type="project" value="InterPro"/>
</dbReference>
<evidence type="ECO:0000313" key="9">
    <source>
        <dbReference type="EMBL" id="MBT2988373.1"/>
    </source>
</evidence>
<dbReference type="Gene3D" id="3.40.50.1220">
    <property type="entry name" value="TPP-binding domain"/>
    <property type="match status" value="1"/>
</dbReference>
<feature type="domain" description="Rieske" evidence="8">
    <location>
        <begin position="8"/>
        <end position="102"/>
    </location>
</feature>
<dbReference type="Pfam" id="PF00205">
    <property type="entry name" value="TPP_enzyme_M"/>
    <property type="match status" value="1"/>
</dbReference>
<keyword evidence="5" id="KW-0411">Iron-sulfur</keyword>
<dbReference type="SUPFAM" id="SSF52518">
    <property type="entry name" value="Thiamin diphosphate-binding fold (THDP-binding)"/>
    <property type="match status" value="2"/>
</dbReference>
<dbReference type="PROSITE" id="PS51296">
    <property type="entry name" value="RIESKE"/>
    <property type="match status" value="1"/>
</dbReference>
<dbReference type="GO" id="GO:0000287">
    <property type="term" value="F:magnesium ion binding"/>
    <property type="evidence" value="ECO:0007669"/>
    <property type="project" value="InterPro"/>
</dbReference>
<keyword evidence="2" id="KW-0001">2Fe-2S</keyword>
<dbReference type="Proteomes" id="UP000770889">
    <property type="component" value="Unassembled WGS sequence"/>
</dbReference>
<dbReference type="GO" id="GO:0003824">
    <property type="term" value="F:catalytic activity"/>
    <property type="evidence" value="ECO:0007669"/>
    <property type="project" value="InterPro"/>
</dbReference>
<dbReference type="SUPFAM" id="SSF52467">
    <property type="entry name" value="DHS-like NAD/FAD-binding domain"/>
    <property type="match status" value="1"/>
</dbReference>
<accession>A0A944MAK2</accession>
<dbReference type="Pfam" id="PF02775">
    <property type="entry name" value="TPP_enzyme_C"/>
    <property type="match status" value="1"/>
</dbReference>
<dbReference type="InterPro" id="IPR047211">
    <property type="entry name" value="POXB-like"/>
</dbReference>
<dbReference type="Pfam" id="PF00355">
    <property type="entry name" value="Rieske"/>
    <property type="match status" value="1"/>
</dbReference>